<evidence type="ECO:0000256" key="1">
    <source>
        <dbReference type="SAM" id="Phobius"/>
    </source>
</evidence>
<comment type="caution">
    <text evidence="2">The sequence shown here is derived from an EMBL/GenBank/DDBJ whole genome shotgun (WGS) entry which is preliminary data.</text>
</comment>
<dbReference type="Proteomes" id="UP000626244">
    <property type="component" value="Unassembled WGS sequence"/>
</dbReference>
<keyword evidence="3" id="KW-1185">Reference proteome</keyword>
<feature type="transmembrane region" description="Helical" evidence="1">
    <location>
        <begin position="34"/>
        <end position="53"/>
    </location>
</feature>
<keyword evidence="1" id="KW-1133">Transmembrane helix</keyword>
<gene>
    <name evidence="2" type="ORF">GCM10007380_40650</name>
</gene>
<reference evidence="3" key="1">
    <citation type="journal article" date="2019" name="Int. J. Syst. Evol. Microbiol.">
        <title>The Global Catalogue of Microorganisms (GCM) 10K type strain sequencing project: providing services to taxonomists for standard genome sequencing and annotation.</title>
        <authorList>
            <consortium name="The Broad Institute Genomics Platform"/>
            <consortium name="The Broad Institute Genome Sequencing Center for Infectious Disease"/>
            <person name="Wu L."/>
            <person name="Ma J."/>
        </authorList>
    </citation>
    <scope>NUCLEOTIDE SEQUENCE [LARGE SCALE GENOMIC DNA]</scope>
    <source>
        <strain evidence="3">CGMCC 1.14993</strain>
    </source>
</reference>
<dbReference type="RefSeq" id="WP_142283137.1">
    <property type="nucleotide sequence ID" value="NZ_NETJ01000007.1"/>
</dbReference>
<dbReference type="AlphaFoldDB" id="A0A8J3AWP1"/>
<proteinExistence type="predicted"/>
<dbReference type="EMBL" id="BMHB01000004">
    <property type="protein sequence ID" value="GGI17981.1"/>
    <property type="molecule type" value="Genomic_DNA"/>
</dbReference>
<keyword evidence="1" id="KW-0812">Transmembrane</keyword>
<feature type="transmembrane region" description="Helical" evidence="1">
    <location>
        <begin position="9"/>
        <end position="28"/>
    </location>
</feature>
<name>A0A8J3AWP1_9BACI</name>
<dbReference type="OrthoDB" id="2908346at2"/>
<protein>
    <submittedName>
        <fullName evidence="2">Uncharacterized protein</fullName>
    </submittedName>
</protein>
<evidence type="ECO:0000313" key="2">
    <source>
        <dbReference type="EMBL" id="GGI17981.1"/>
    </source>
</evidence>
<keyword evidence="1" id="KW-0472">Membrane</keyword>
<accession>A0A8J3AWP1</accession>
<organism evidence="2 3">
    <name type="scientific">Gottfriedia solisilvae</name>
    <dbReference type="NCBI Taxonomy" id="1516104"/>
    <lineage>
        <taxon>Bacteria</taxon>
        <taxon>Bacillati</taxon>
        <taxon>Bacillota</taxon>
        <taxon>Bacilli</taxon>
        <taxon>Bacillales</taxon>
        <taxon>Bacillaceae</taxon>
        <taxon>Gottfriedia</taxon>
    </lineage>
</organism>
<sequence length="71" mass="8397">MEEINIKQLITVLYIAFGLLIVTLTYFTNFSGPVLLRNIGWLLVIVGMIYPFFTQSIKYFKEEFEEEKKEI</sequence>
<evidence type="ECO:0000313" key="3">
    <source>
        <dbReference type="Proteomes" id="UP000626244"/>
    </source>
</evidence>